<organism evidence="15 16">
    <name type="scientific">Arthrobacter halodurans</name>
    <dbReference type="NCBI Taxonomy" id="516699"/>
    <lineage>
        <taxon>Bacteria</taxon>
        <taxon>Bacillati</taxon>
        <taxon>Actinomycetota</taxon>
        <taxon>Actinomycetes</taxon>
        <taxon>Micrococcales</taxon>
        <taxon>Micrococcaceae</taxon>
        <taxon>Arthrobacter</taxon>
    </lineage>
</organism>
<feature type="domain" description="PLD phosphodiesterase" evidence="14">
    <location>
        <begin position="220"/>
        <end position="247"/>
    </location>
</feature>
<dbReference type="InterPro" id="IPR027379">
    <property type="entry name" value="CLS_N"/>
</dbReference>
<keyword evidence="8" id="KW-0443">Lipid metabolism</keyword>
<evidence type="ECO:0000313" key="16">
    <source>
        <dbReference type="Proteomes" id="UP001575652"/>
    </source>
</evidence>
<keyword evidence="3" id="KW-0444">Lipid biosynthesis</keyword>
<keyword evidence="4" id="KW-0808">Transferase</keyword>
<evidence type="ECO:0000256" key="1">
    <source>
        <dbReference type="ARBA" id="ARBA00004651"/>
    </source>
</evidence>
<evidence type="ECO:0000313" key="15">
    <source>
        <dbReference type="EMBL" id="MFB0833695.1"/>
    </source>
</evidence>
<dbReference type="InterPro" id="IPR022924">
    <property type="entry name" value="Cardiolipin_synthase"/>
</dbReference>
<dbReference type="EC" id="2.7.8.-" evidence="12"/>
<dbReference type="Pfam" id="PF13091">
    <property type="entry name" value="PLDc_2"/>
    <property type="match status" value="2"/>
</dbReference>
<dbReference type="Proteomes" id="UP001575652">
    <property type="component" value="Unassembled WGS sequence"/>
</dbReference>
<name>A0ABV4ULS9_9MICC</name>
<sequence length="488" mass="54818">MRDALQNADLVALLLLLAHLTLSLIAIVMVSANRRPSAAIAWVLAILFIPFVGAVAFLFVGIGRLPRERREKQRFVDARALERTPGLSLVSHADEWPPWLRSAAELNRRLGSLPMVGGNAALLLEDYTGSFESMIRDIDTATDYVHVEFYILVLDPSTAPFMDALGRAVERGVAVRVLSDHLAGLLDSNREGTRERLRELGAEWHAMLPLRPLKGQWQRPDMRNHRKIVVVDGRVAYTGSQNLIDASYNKRSNIKRGLTWHELMIRLEGPVVRELDAVFAADWYSETDVLLPLDTSPVVLGTDPGLIDAQVVPSGPSFDNDNNLKLYTTLIYKAEQRVSITSPYFVPDESILLAIVTAASRGLRVELFVSEVGDQPLVFHAQRSYYEALLRAGVRIFLYRAPQVLHAKHFTIDDDVAVIGSSNMDLRSFSLNMEVSVLVHGRRLVAAMREVEDGYRANSRELRLEDWLRRPLRQKVFDNLARLTSSLQ</sequence>
<keyword evidence="2" id="KW-1003">Cell membrane</keyword>
<keyword evidence="6" id="KW-0677">Repeat</keyword>
<keyword evidence="9 13" id="KW-0472">Membrane</keyword>
<evidence type="ECO:0000256" key="9">
    <source>
        <dbReference type="ARBA" id="ARBA00023136"/>
    </source>
</evidence>
<keyword evidence="16" id="KW-1185">Reference proteome</keyword>
<dbReference type="CDD" id="cd09158">
    <property type="entry name" value="PLDc_EcCLS_like_2"/>
    <property type="match status" value="1"/>
</dbReference>
<proteinExistence type="predicted"/>
<keyword evidence="10" id="KW-0594">Phospholipid biosynthesis</keyword>
<protein>
    <recommendedName>
        <fullName evidence="12">Cardiolipin synthase</fullName>
        <ecNumber evidence="12">2.7.8.-</ecNumber>
    </recommendedName>
</protein>
<comment type="caution">
    <text evidence="15">The sequence shown here is derived from an EMBL/GenBank/DDBJ whole genome shotgun (WGS) entry which is preliminary data.</text>
</comment>
<accession>A0ABV4ULS9</accession>
<evidence type="ECO:0000256" key="6">
    <source>
        <dbReference type="ARBA" id="ARBA00022737"/>
    </source>
</evidence>
<evidence type="ECO:0000259" key="14">
    <source>
        <dbReference type="PROSITE" id="PS50035"/>
    </source>
</evidence>
<evidence type="ECO:0000256" key="7">
    <source>
        <dbReference type="ARBA" id="ARBA00022989"/>
    </source>
</evidence>
<dbReference type="Gene3D" id="3.30.870.10">
    <property type="entry name" value="Endonuclease Chain A"/>
    <property type="match status" value="2"/>
</dbReference>
<dbReference type="EMBL" id="JBHDLJ010000002">
    <property type="protein sequence ID" value="MFB0833695.1"/>
    <property type="molecule type" value="Genomic_DNA"/>
</dbReference>
<dbReference type="Pfam" id="PF13396">
    <property type="entry name" value="PLDc_N"/>
    <property type="match status" value="1"/>
</dbReference>
<feature type="domain" description="PLD phosphodiesterase" evidence="14">
    <location>
        <begin position="401"/>
        <end position="428"/>
    </location>
</feature>
<evidence type="ECO:0000256" key="5">
    <source>
        <dbReference type="ARBA" id="ARBA00022692"/>
    </source>
</evidence>
<evidence type="ECO:0000256" key="8">
    <source>
        <dbReference type="ARBA" id="ARBA00023098"/>
    </source>
</evidence>
<dbReference type="InterPro" id="IPR025202">
    <property type="entry name" value="PLD-like_dom"/>
</dbReference>
<keyword evidence="11" id="KW-1208">Phospholipid metabolism</keyword>
<evidence type="ECO:0000256" key="11">
    <source>
        <dbReference type="ARBA" id="ARBA00023264"/>
    </source>
</evidence>
<feature type="transmembrane region" description="Helical" evidence="13">
    <location>
        <begin position="12"/>
        <end position="32"/>
    </location>
</feature>
<feature type="transmembrane region" description="Helical" evidence="13">
    <location>
        <begin position="38"/>
        <end position="62"/>
    </location>
</feature>
<evidence type="ECO:0000256" key="13">
    <source>
        <dbReference type="SAM" id="Phobius"/>
    </source>
</evidence>
<dbReference type="SMART" id="SM00155">
    <property type="entry name" value="PLDc"/>
    <property type="match status" value="2"/>
</dbReference>
<gene>
    <name evidence="15" type="primary">cls</name>
    <name evidence="15" type="ORF">ACETWP_03765</name>
</gene>
<dbReference type="InterPro" id="IPR001736">
    <property type="entry name" value="PLipase_D/transphosphatidylase"/>
</dbReference>
<evidence type="ECO:0000256" key="3">
    <source>
        <dbReference type="ARBA" id="ARBA00022516"/>
    </source>
</evidence>
<reference evidence="15 16" key="1">
    <citation type="submission" date="2024-09" db="EMBL/GenBank/DDBJ databases">
        <authorList>
            <person name="Salinas-Garcia M.A."/>
            <person name="Prieme A."/>
        </authorList>
    </citation>
    <scope>NUCLEOTIDE SEQUENCE [LARGE SCALE GENOMIC DNA]</scope>
    <source>
        <strain evidence="15 16">DSM 21081</strain>
    </source>
</reference>
<keyword evidence="5 13" id="KW-0812">Transmembrane</keyword>
<dbReference type="SUPFAM" id="SSF56024">
    <property type="entry name" value="Phospholipase D/nuclease"/>
    <property type="match status" value="2"/>
</dbReference>
<comment type="subcellular location">
    <subcellularLocation>
        <location evidence="1">Cell membrane</location>
        <topology evidence="1">Multi-pass membrane protein</topology>
    </subcellularLocation>
</comment>
<dbReference type="NCBIfam" id="TIGR04265">
    <property type="entry name" value="bac_cardiolipin"/>
    <property type="match status" value="1"/>
</dbReference>
<evidence type="ECO:0000256" key="4">
    <source>
        <dbReference type="ARBA" id="ARBA00022679"/>
    </source>
</evidence>
<evidence type="ECO:0000256" key="12">
    <source>
        <dbReference type="NCBIfam" id="TIGR04265"/>
    </source>
</evidence>
<dbReference type="PANTHER" id="PTHR21248:SF22">
    <property type="entry name" value="PHOSPHOLIPASE D"/>
    <property type="match status" value="1"/>
</dbReference>
<dbReference type="PROSITE" id="PS50035">
    <property type="entry name" value="PLD"/>
    <property type="match status" value="2"/>
</dbReference>
<evidence type="ECO:0000256" key="10">
    <source>
        <dbReference type="ARBA" id="ARBA00023209"/>
    </source>
</evidence>
<keyword evidence="7 13" id="KW-1133">Transmembrane helix</keyword>
<dbReference type="PANTHER" id="PTHR21248">
    <property type="entry name" value="CARDIOLIPIN SYNTHASE"/>
    <property type="match status" value="1"/>
</dbReference>
<dbReference type="RefSeq" id="WP_373970860.1">
    <property type="nucleotide sequence ID" value="NZ_JBHDLJ010000002.1"/>
</dbReference>
<evidence type="ECO:0000256" key="2">
    <source>
        <dbReference type="ARBA" id="ARBA00022475"/>
    </source>
</evidence>